<dbReference type="EMBL" id="ADVL01000791">
    <property type="protein sequence ID" value="EFH09402.1"/>
    <property type="molecule type" value="Genomic_DNA"/>
</dbReference>
<protein>
    <recommendedName>
        <fullName evidence="4">DUF927 domain-containing protein</fullName>
    </recommendedName>
</protein>
<dbReference type="InterPro" id="IPR027417">
    <property type="entry name" value="P-loop_NTPase"/>
</dbReference>
<dbReference type="RefSeq" id="WP_007003413.1">
    <property type="nucleotide sequence ID" value="NZ_GG770777.1"/>
</dbReference>
<dbReference type="SUPFAM" id="SSF52540">
    <property type="entry name" value="P-loop containing nucleoside triphosphate hydrolases"/>
    <property type="match status" value="1"/>
</dbReference>
<reference evidence="2 3" key="1">
    <citation type="submission" date="2010-04" db="EMBL/GenBank/DDBJ databases">
        <authorList>
            <person name="Qin X."/>
            <person name="Bachman B."/>
            <person name="Battles P."/>
            <person name="Bell A."/>
            <person name="Bess C."/>
            <person name="Bickham C."/>
            <person name="Chaboub L."/>
            <person name="Chen D."/>
            <person name="Coyle M."/>
            <person name="Deiros D.R."/>
            <person name="Dinh H."/>
            <person name="Forbes L."/>
            <person name="Fowler G."/>
            <person name="Francisco L."/>
            <person name="Fu Q."/>
            <person name="Gubbala S."/>
            <person name="Hale W."/>
            <person name="Han Y."/>
            <person name="Hemphill L."/>
            <person name="Highlander S.K."/>
            <person name="Hirani K."/>
            <person name="Hogues M."/>
            <person name="Jackson L."/>
            <person name="Jakkamsetti A."/>
            <person name="Javaid M."/>
            <person name="Jiang H."/>
            <person name="Korchina V."/>
            <person name="Kovar C."/>
            <person name="Lara F."/>
            <person name="Lee S."/>
            <person name="Mata R."/>
            <person name="Mathew T."/>
            <person name="Moen C."/>
            <person name="Morales K."/>
            <person name="Munidasa M."/>
            <person name="Nazareth L."/>
            <person name="Ngo R."/>
            <person name="Nguyen L."/>
            <person name="Okwuonu G."/>
            <person name="Ongeri F."/>
            <person name="Patil S."/>
            <person name="Petrosino J."/>
            <person name="Pham C."/>
            <person name="Pham P."/>
            <person name="Pu L.-L."/>
            <person name="Puazo M."/>
            <person name="Raj R."/>
            <person name="Reid J."/>
            <person name="Rouhana J."/>
            <person name="Saada N."/>
            <person name="Shang Y."/>
            <person name="Simmons D."/>
            <person name="Thornton R."/>
            <person name="Warren J."/>
            <person name="Weissenberger G."/>
            <person name="Zhang J."/>
            <person name="Zhang L."/>
            <person name="Zhou C."/>
            <person name="Zhu D."/>
            <person name="Muzny D."/>
            <person name="Worley K."/>
            <person name="Gibbs R."/>
        </authorList>
    </citation>
    <scope>NUCLEOTIDE SEQUENCE [LARGE SCALE GENOMIC DNA]</scope>
    <source>
        <strain evidence="2 3">ATCC 49957</strain>
    </source>
</reference>
<dbReference type="Proteomes" id="UP000005324">
    <property type="component" value="Unassembled WGS sequence"/>
</dbReference>
<proteinExistence type="predicted"/>
<name>D5RTH1_9PROT</name>
<keyword evidence="3" id="KW-1185">Reference proteome</keyword>
<dbReference type="OrthoDB" id="7208869at2"/>
<gene>
    <name evidence="2" type="ORF">HMPREF0731_4383</name>
</gene>
<dbReference type="AlphaFoldDB" id="D5RTH1"/>
<comment type="caution">
    <text evidence="2">The sequence shown here is derived from an EMBL/GenBank/DDBJ whole genome shotgun (WGS) entry which is preliminary data.</text>
</comment>
<accession>D5RTH1</accession>
<feature type="region of interest" description="Disordered" evidence="1">
    <location>
        <begin position="1"/>
        <end position="40"/>
    </location>
</feature>
<evidence type="ECO:0008006" key="4">
    <source>
        <dbReference type="Google" id="ProtNLM"/>
    </source>
</evidence>
<sequence>MSGPNVVKLDQAVREEKRRRKPPATEGGPEPQEKEEEPTGFGAVVPLGVMSRRGATAYVFLDAAGLQQILAARDMHAAACISSLYAGASGKAWLARRWPHMSPIRDSLGKIVRDEKGLPVMQRSGDFSARIAGDALMAACTAAGPVERREMRLDGVWLGPSPDSLVIHCGDRILADGEVYPPGHQHGSAVYLAAAPRPRPTPKEATKEQVAQLWKDLNLWAFSHTQLDAGPALLLGMVANGILAAALPWRPHMLLRGPFGSGKSALMRWIAAACGGSLPTTDTSEAALRQVYDNRAVLIPVDEAEANTGHIARILDLMRGASGRQGAVTARGNAEGEARTFRVNGCFLLAAITPVVLAPADASRITLLQMRRPAAQNEARVEEAISRAKELYPALLRRLQNRFGIYLQNRALLRAAAVERQSTGRAADQLAALLAGWQVLAHDEPLTQQDAGHILEEFREFYLTEEETAEEDTPQLVLQHFLGSRIELSRDGRTTDTIAGALSAAWSKRGDADFRKEWASKLGRNRLKLTYGPLPPPGLWIGSGPATERLFADTRWKDGVWHRALRDLQGVEVGPTMHFTDGGKSRGTWLPLELLALNSSEGGE</sequence>
<evidence type="ECO:0000313" key="3">
    <source>
        <dbReference type="Proteomes" id="UP000005324"/>
    </source>
</evidence>
<organism evidence="2 3">
    <name type="scientific">Pseudoroseomonas cervicalis ATCC 49957</name>
    <dbReference type="NCBI Taxonomy" id="525371"/>
    <lineage>
        <taxon>Bacteria</taxon>
        <taxon>Pseudomonadati</taxon>
        <taxon>Pseudomonadota</taxon>
        <taxon>Alphaproteobacteria</taxon>
        <taxon>Acetobacterales</taxon>
        <taxon>Roseomonadaceae</taxon>
        <taxon>Roseomonas</taxon>
    </lineage>
</organism>
<dbReference type="HOGENOM" id="CLU_446730_0_0_5"/>
<evidence type="ECO:0000313" key="2">
    <source>
        <dbReference type="EMBL" id="EFH09402.1"/>
    </source>
</evidence>
<evidence type="ECO:0000256" key="1">
    <source>
        <dbReference type="SAM" id="MobiDB-lite"/>
    </source>
</evidence>